<accession>A0A2P5WCA0</accession>
<dbReference type="Proteomes" id="UP000239757">
    <property type="component" value="Unassembled WGS sequence"/>
</dbReference>
<reference evidence="2 3" key="1">
    <citation type="submission" date="2015-01" db="EMBL/GenBank/DDBJ databases">
        <title>Genome of allotetraploid Gossypium barbadense reveals genomic plasticity and fiber elongation in cotton evolution.</title>
        <authorList>
            <person name="Chen X."/>
            <person name="Liu X."/>
            <person name="Zhao B."/>
            <person name="Zheng H."/>
            <person name="Hu Y."/>
            <person name="Lu G."/>
            <person name="Yang C."/>
            <person name="Chen J."/>
            <person name="Shan C."/>
            <person name="Zhang L."/>
            <person name="Zhou Y."/>
            <person name="Wang L."/>
            <person name="Guo W."/>
            <person name="Bai Y."/>
            <person name="Ruan J."/>
            <person name="Shangguan X."/>
            <person name="Mao Y."/>
            <person name="Jiang J."/>
            <person name="Zhu Y."/>
            <person name="Lei J."/>
            <person name="Kang H."/>
            <person name="Chen S."/>
            <person name="He X."/>
            <person name="Wang R."/>
            <person name="Wang Y."/>
            <person name="Chen J."/>
            <person name="Wang L."/>
            <person name="Yu S."/>
            <person name="Wang B."/>
            <person name="Wei J."/>
            <person name="Song S."/>
            <person name="Lu X."/>
            <person name="Gao Z."/>
            <person name="Gu W."/>
            <person name="Deng X."/>
            <person name="Ma D."/>
            <person name="Wang S."/>
            <person name="Liang W."/>
            <person name="Fang L."/>
            <person name="Cai C."/>
            <person name="Zhu X."/>
            <person name="Zhou B."/>
            <person name="Zhang Y."/>
            <person name="Chen Z."/>
            <person name="Xu S."/>
            <person name="Zhu R."/>
            <person name="Wang S."/>
            <person name="Zhang T."/>
            <person name="Zhao G."/>
        </authorList>
    </citation>
    <scope>NUCLEOTIDE SEQUENCE [LARGE SCALE GENOMIC DNA]</scope>
    <source>
        <strain evidence="3">cv. Xinhai21</strain>
        <tissue evidence="2">Leaf</tissue>
    </source>
</reference>
<evidence type="ECO:0000313" key="3">
    <source>
        <dbReference type="Proteomes" id="UP000239757"/>
    </source>
</evidence>
<feature type="region of interest" description="Disordered" evidence="1">
    <location>
        <begin position="1"/>
        <end position="34"/>
    </location>
</feature>
<name>A0A2P5WCA0_GOSBA</name>
<evidence type="ECO:0000256" key="1">
    <source>
        <dbReference type="SAM" id="MobiDB-lite"/>
    </source>
</evidence>
<dbReference type="AlphaFoldDB" id="A0A2P5WCA0"/>
<evidence type="ECO:0000313" key="2">
    <source>
        <dbReference type="EMBL" id="PPR88709.1"/>
    </source>
</evidence>
<sequence>MISHLPARHPQGLQQLVRSNKKNEPLGLQPEPTFSKTLAKPLESLATFDTAAEDITSLRAANAVWRHRGLKN</sequence>
<proteinExistence type="predicted"/>
<organism evidence="2 3">
    <name type="scientific">Gossypium barbadense</name>
    <name type="common">Sea Island cotton</name>
    <name type="synonym">Hibiscus barbadensis</name>
    <dbReference type="NCBI Taxonomy" id="3634"/>
    <lineage>
        <taxon>Eukaryota</taxon>
        <taxon>Viridiplantae</taxon>
        <taxon>Streptophyta</taxon>
        <taxon>Embryophyta</taxon>
        <taxon>Tracheophyta</taxon>
        <taxon>Spermatophyta</taxon>
        <taxon>Magnoliopsida</taxon>
        <taxon>eudicotyledons</taxon>
        <taxon>Gunneridae</taxon>
        <taxon>Pentapetalae</taxon>
        <taxon>rosids</taxon>
        <taxon>malvids</taxon>
        <taxon>Malvales</taxon>
        <taxon>Malvaceae</taxon>
        <taxon>Malvoideae</taxon>
        <taxon>Gossypium</taxon>
    </lineage>
</organism>
<dbReference type="EMBL" id="KZ668181">
    <property type="protein sequence ID" value="PPR88709.1"/>
    <property type="molecule type" value="Genomic_DNA"/>
</dbReference>
<protein>
    <submittedName>
        <fullName evidence="2">Uncharacterized protein</fullName>
    </submittedName>
</protein>
<gene>
    <name evidence="2" type="ORF">GOBAR_AA31973</name>
</gene>